<dbReference type="Proteomes" id="UP001356427">
    <property type="component" value="Unassembled WGS sequence"/>
</dbReference>
<dbReference type="AlphaFoldDB" id="A0AAN8MB28"/>
<comment type="caution">
    <text evidence="2">The sequence shown here is derived from an EMBL/GenBank/DDBJ whole genome shotgun (WGS) entry which is preliminary data.</text>
</comment>
<gene>
    <name evidence="2" type="ORF">J4Q44_G00087970</name>
</gene>
<sequence length="69" mass="7750">MGLRRKVSGPRFKEEEEENPIIISHFPLPRILLKLSPGFLPSRTSPLLPSQPHPPPDNTSQNTDQIPSL</sequence>
<protein>
    <submittedName>
        <fullName evidence="2">Uncharacterized protein</fullName>
    </submittedName>
</protein>
<feature type="compositionally biased region" description="Polar residues" evidence="1">
    <location>
        <begin position="58"/>
        <end position="69"/>
    </location>
</feature>
<evidence type="ECO:0000313" key="2">
    <source>
        <dbReference type="EMBL" id="KAK6321821.1"/>
    </source>
</evidence>
<keyword evidence="3" id="KW-1185">Reference proteome</keyword>
<reference evidence="2 3" key="1">
    <citation type="submission" date="2021-04" db="EMBL/GenBank/DDBJ databases">
        <authorList>
            <person name="De Guttry C."/>
            <person name="Zahm M."/>
            <person name="Klopp C."/>
            <person name="Cabau C."/>
            <person name="Louis A."/>
            <person name="Berthelot C."/>
            <person name="Parey E."/>
            <person name="Roest Crollius H."/>
            <person name="Montfort J."/>
            <person name="Robinson-Rechavi M."/>
            <person name="Bucao C."/>
            <person name="Bouchez O."/>
            <person name="Gislard M."/>
            <person name="Lluch J."/>
            <person name="Milhes M."/>
            <person name="Lampietro C."/>
            <person name="Lopez Roques C."/>
            <person name="Donnadieu C."/>
            <person name="Braasch I."/>
            <person name="Desvignes T."/>
            <person name="Postlethwait J."/>
            <person name="Bobe J."/>
            <person name="Wedekind C."/>
            <person name="Guiguen Y."/>
        </authorList>
    </citation>
    <scope>NUCLEOTIDE SEQUENCE [LARGE SCALE GENOMIC DNA]</scope>
    <source>
        <strain evidence="2">Cs_M1</strain>
        <tissue evidence="2">Blood</tissue>
    </source>
</reference>
<evidence type="ECO:0000313" key="3">
    <source>
        <dbReference type="Proteomes" id="UP001356427"/>
    </source>
</evidence>
<dbReference type="EMBL" id="JAGTTL010000006">
    <property type="protein sequence ID" value="KAK6321821.1"/>
    <property type="molecule type" value="Genomic_DNA"/>
</dbReference>
<feature type="region of interest" description="Disordered" evidence="1">
    <location>
        <begin position="41"/>
        <end position="69"/>
    </location>
</feature>
<name>A0AAN8MB28_9TELE</name>
<accession>A0AAN8MB28</accession>
<evidence type="ECO:0000256" key="1">
    <source>
        <dbReference type="SAM" id="MobiDB-lite"/>
    </source>
</evidence>
<proteinExistence type="predicted"/>
<organism evidence="2 3">
    <name type="scientific">Coregonus suidteri</name>
    <dbReference type="NCBI Taxonomy" id="861788"/>
    <lineage>
        <taxon>Eukaryota</taxon>
        <taxon>Metazoa</taxon>
        <taxon>Chordata</taxon>
        <taxon>Craniata</taxon>
        <taxon>Vertebrata</taxon>
        <taxon>Euteleostomi</taxon>
        <taxon>Actinopterygii</taxon>
        <taxon>Neopterygii</taxon>
        <taxon>Teleostei</taxon>
        <taxon>Protacanthopterygii</taxon>
        <taxon>Salmoniformes</taxon>
        <taxon>Salmonidae</taxon>
        <taxon>Coregoninae</taxon>
        <taxon>Coregonus</taxon>
    </lineage>
</organism>